<evidence type="ECO:0000313" key="14">
    <source>
        <dbReference type="Proteomes" id="UP001201163"/>
    </source>
</evidence>
<name>A0AAD4QFN6_9AGAM</name>
<evidence type="ECO:0000256" key="4">
    <source>
        <dbReference type="ARBA" id="ARBA00010139"/>
    </source>
</evidence>
<feature type="transmembrane region" description="Helical" evidence="12">
    <location>
        <begin position="23"/>
        <end position="42"/>
    </location>
</feature>
<dbReference type="PANTHER" id="PTHR42877:SF4">
    <property type="entry name" value="FAD_NAD(P)-BINDING DOMAIN-CONTAINING PROTEIN-RELATED"/>
    <property type="match status" value="1"/>
</dbReference>
<evidence type="ECO:0000256" key="10">
    <source>
        <dbReference type="ARBA" id="ARBA00047598"/>
    </source>
</evidence>
<dbReference type="Proteomes" id="UP001201163">
    <property type="component" value="Unassembled WGS sequence"/>
</dbReference>
<reference evidence="13" key="1">
    <citation type="submission" date="2022-01" db="EMBL/GenBank/DDBJ databases">
        <title>Comparative genomics reveals a dynamic genome evolution in the ectomycorrhizal milk-cap (Lactarius) mushrooms.</title>
        <authorList>
            <consortium name="DOE Joint Genome Institute"/>
            <person name="Lebreton A."/>
            <person name="Tang N."/>
            <person name="Kuo A."/>
            <person name="LaButti K."/>
            <person name="Drula E."/>
            <person name="Barry K."/>
            <person name="Clum A."/>
            <person name="Lipzen A."/>
            <person name="Mousain D."/>
            <person name="Ng V."/>
            <person name="Wang R."/>
            <person name="Wang X."/>
            <person name="Dai Y."/>
            <person name="Henrissat B."/>
            <person name="Grigoriev I.V."/>
            <person name="Guerin-Laguette A."/>
            <person name="Yu F."/>
            <person name="Martin F.M."/>
        </authorList>
    </citation>
    <scope>NUCLEOTIDE SEQUENCE</scope>
    <source>
        <strain evidence="13">QP</strain>
    </source>
</reference>
<dbReference type="EC" id="1.14.13.196" evidence="5"/>
<keyword evidence="12" id="KW-0472">Membrane</keyword>
<dbReference type="Gene3D" id="3.50.50.60">
    <property type="entry name" value="FAD/NAD(P)-binding domain"/>
    <property type="match status" value="2"/>
</dbReference>
<evidence type="ECO:0000256" key="3">
    <source>
        <dbReference type="ARBA" id="ARBA00007588"/>
    </source>
</evidence>
<dbReference type="AlphaFoldDB" id="A0AAD4QFN6"/>
<comment type="pathway">
    <text evidence="2">Siderophore biosynthesis.</text>
</comment>
<keyword evidence="6" id="KW-0285">Flavoprotein</keyword>
<evidence type="ECO:0000313" key="13">
    <source>
        <dbReference type="EMBL" id="KAH8995390.1"/>
    </source>
</evidence>
<comment type="caution">
    <text evidence="13">The sequence shown here is derived from an EMBL/GenBank/DDBJ whole genome shotgun (WGS) entry which is preliminary data.</text>
</comment>
<evidence type="ECO:0000256" key="5">
    <source>
        <dbReference type="ARBA" id="ARBA00012881"/>
    </source>
</evidence>
<evidence type="ECO:0000256" key="11">
    <source>
        <dbReference type="ARBA" id="ARBA00049248"/>
    </source>
</evidence>
<keyword evidence="7" id="KW-0274">FAD</keyword>
<keyword evidence="9" id="KW-0560">Oxidoreductase</keyword>
<comment type="cofactor">
    <cofactor evidence="1">
        <name>FAD</name>
        <dbReference type="ChEBI" id="CHEBI:57692"/>
    </cofactor>
</comment>
<organism evidence="13 14">
    <name type="scientific">Lactarius akahatsu</name>
    <dbReference type="NCBI Taxonomy" id="416441"/>
    <lineage>
        <taxon>Eukaryota</taxon>
        <taxon>Fungi</taxon>
        <taxon>Dikarya</taxon>
        <taxon>Basidiomycota</taxon>
        <taxon>Agaricomycotina</taxon>
        <taxon>Agaricomycetes</taxon>
        <taxon>Russulales</taxon>
        <taxon>Russulaceae</taxon>
        <taxon>Lactarius</taxon>
    </lineage>
</organism>
<dbReference type="PANTHER" id="PTHR42877">
    <property type="entry name" value="L-ORNITHINE N(5)-MONOOXYGENASE-RELATED"/>
    <property type="match status" value="1"/>
</dbReference>
<dbReference type="InterPro" id="IPR036188">
    <property type="entry name" value="FAD/NAD-bd_sf"/>
</dbReference>
<sequence length="551" mass="61800">MSQLSQLKMQSDVDVVRPETEETTYVVIIGAGLAGIAAAIALKEDLNFDGFTIYEKSPDGVGGVWRDNTYPGCGSDVPGHWYSLSRAPNPHWASYYPAQGELQAYWDALWTRAGLRAHTRCGTEVVRATWDPAARTYAVELEDVASRARRTVVARVVINATGPFQASRVPEDLRAAAGVFAGESWHSARWRHDVPLAGKRVGVVGNGCSAAQFVPQISKDPSVEVINFCRSPQWYIPRFQFDYPSWAKWVFAHVPFAMWAYRAFLMGRADMVFMLFRQTESRYQRDARKGMTRYIKKMAPEKYHANLIPQFPPGCKRLIVDPGYLKCLHRPNVTLTFDAIDRILPRGVQLKTGEVVPLDVLIFGTGFSLMPPRLEIIGVGGLRLADYWKSKGGPEAYYGLAVPNFPNYFMLLGPNSAGGHASVIFIEEVQIQHTMQLIKPILAGKVRSVAVREEASAKYNSWLQARLARSVWNFCDSYYRREGTNGKIIATFPGTVSLFWWLARRPRYSDYEVVVSGEERWPRLKRVSTLLVVAVAVTLGVVRGNWVPNLG</sequence>
<gene>
    <name evidence="13" type="ORF">EDB92DRAFT_1846642</name>
</gene>
<dbReference type="InterPro" id="IPR025700">
    <property type="entry name" value="Lys/Orn_oxygenase"/>
</dbReference>
<dbReference type="Pfam" id="PF13434">
    <property type="entry name" value="Lys_Orn_oxgnase"/>
    <property type="match status" value="1"/>
</dbReference>
<evidence type="ECO:0000256" key="9">
    <source>
        <dbReference type="ARBA" id="ARBA00023002"/>
    </source>
</evidence>
<dbReference type="GO" id="GO:0016491">
    <property type="term" value="F:oxidoreductase activity"/>
    <property type="evidence" value="ECO:0007669"/>
    <property type="project" value="UniProtKB-KW"/>
</dbReference>
<keyword evidence="14" id="KW-1185">Reference proteome</keyword>
<accession>A0AAD4QFN6</accession>
<dbReference type="EMBL" id="JAKELL010000012">
    <property type="protein sequence ID" value="KAH8995390.1"/>
    <property type="molecule type" value="Genomic_DNA"/>
</dbReference>
<evidence type="ECO:0000256" key="2">
    <source>
        <dbReference type="ARBA" id="ARBA00004924"/>
    </source>
</evidence>
<comment type="catalytic activity">
    <reaction evidence="11">
        <text>L-ornithine + NADH + O2 = N(5)-hydroxy-L-ornithine + NAD(+) + H2O</text>
        <dbReference type="Rhea" id="RHEA:41512"/>
        <dbReference type="ChEBI" id="CHEBI:15377"/>
        <dbReference type="ChEBI" id="CHEBI:15379"/>
        <dbReference type="ChEBI" id="CHEBI:46911"/>
        <dbReference type="ChEBI" id="CHEBI:57540"/>
        <dbReference type="ChEBI" id="CHEBI:57945"/>
        <dbReference type="ChEBI" id="CHEBI:78275"/>
        <dbReference type="EC" id="1.14.13.196"/>
    </reaction>
</comment>
<dbReference type="Pfam" id="PF13450">
    <property type="entry name" value="NAD_binding_8"/>
    <property type="match status" value="1"/>
</dbReference>
<dbReference type="SUPFAM" id="SSF51905">
    <property type="entry name" value="FAD/NAD(P)-binding domain"/>
    <property type="match status" value="1"/>
</dbReference>
<evidence type="ECO:0000256" key="1">
    <source>
        <dbReference type="ARBA" id="ARBA00001974"/>
    </source>
</evidence>
<dbReference type="InterPro" id="IPR051209">
    <property type="entry name" value="FAD-bind_Monooxygenase_sf"/>
</dbReference>
<evidence type="ECO:0000256" key="6">
    <source>
        <dbReference type="ARBA" id="ARBA00022630"/>
    </source>
</evidence>
<comment type="similarity">
    <text evidence="4">Belongs to the FAD-binding monooxygenase family.</text>
</comment>
<proteinExistence type="inferred from homology"/>
<protein>
    <recommendedName>
        <fullName evidence="5">L-ornithine N(5)-monooxygenase [NAD(P)H]</fullName>
        <ecNumber evidence="5">1.14.13.196</ecNumber>
    </recommendedName>
</protein>
<comment type="catalytic activity">
    <reaction evidence="10">
        <text>L-ornithine + NADPH + O2 = N(5)-hydroxy-L-ornithine + NADP(+) + H2O</text>
        <dbReference type="Rhea" id="RHEA:41508"/>
        <dbReference type="ChEBI" id="CHEBI:15377"/>
        <dbReference type="ChEBI" id="CHEBI:15379"/>
        <dbReference type="ChEBI" id="CHEBI:46911"/>
        <dbReference type="ChEBI" id="CHEBI:57783"/>
        <dbReference type="ChEBI" id="CHEBI:58349"/>
        <dbReference type="ChEBI" id="CHEBI:78275"/>
        <dbReference type="EC" id="1.14.13.196"/>
    </reaction>
</comment>
<evidence type="ECO:0000256" key="7">
    <source>
        <dbReference type="ARBA" id="ARBA00022827"/>
    </source>
</evidence>
<keyword evidence="12" id="KW-1133">Transmembrane helix</keyword>
<keyword evidence="12" id="KW-0812">Transmembrane</keyword>
<evidence type="ECO:0000256" key="8">
    <source>
        <dbReference type="ARBA" id="ARBA00022857"/>
    </source>
</evidence>
<evidence type="ECO:0000256" key="12">
    <source>
        <dbReference type="SAM" id="Phobius"/>
    </source>
</evidence>
<keyword evidence="8" id="KW-0521">NADP</keyword>
<comment type="similarity">
    <text evidence="3">Belongs to the lysine N(6)-hydroxylase/L-ornithine N(5)-oxygenase family.</text>
</comment>